<feature type="region of interest" description="Disordered" evidence="12">
    <location>
        <begin position="3366"/>
        <end position="3658"/>
    </location>
</feature>
<accession>A0A2T7PZX2</accession>
<keyword evidence="4" id="KW-0158">Chromosome</keyword>
<dbReference type="Pfam" id="PF00397">
    <property type="entry name" value="WW"/>
    <property type="match status" value="1"/>
</dbReference>
<feature type="region of interest" description="Disordered" evidence="12">
    <location>
        <begin position="409"/>
        <end position="548"/>
    </location>
</feature>
<feature type="compositionally biased region" description="Basic and acidic residues" evidence="12">
    <location>
        <begin position="3559"/>
        <end position="3568"/>
    </location>
</feature>
<feature type="coiled-coil region" evidence="11">
    <location>
        <begin position="3784"/>
        <end position="3811"/>
    </location>
</feature>
<dbReference type="OrthoDB" id="422362at2759"/>
<feature type="compositionally biased region" description="Polar residues" evidence="12">
    <location>
        <begin position="721"/>
        <end position="731"/>
    </location>
</feature>
<feature type="domain" description="Post-SET" evidence="14">
    <location>
        <begin position="3162"/>
        <end position="3178"/>
    </location>
</feature>
<feature type="compositionally biased region" description="Polar residues" evidence="12">
    <location>
        <begin position="236"/>
        <end position="245"/>
    </location>
</feature>
<dbReference type="InterPro" id="IPR036020">
    <property type="entry name" value="WW_dom_sf"/>
</dbReference>
<name>A0A2T7PZX2_POMCA</name>
<dbReference type="InterPro" id="IPR013257">
    <property type="entry name" value="SRI"/>
</dbReference>
<feature type="region of interest" description="Disordered" evidence="12">
    <location>
        <begin position="1575"/>
        <end position="1599"/>
    </location>
</feature>
<evidence type="ECO:0000256" key="8">
    <source>
        <dbReference type="ARBA" id="ARBA00023015"/>
    </source>
</evidence>
<dbReference type="SUPFAM" id="SSF51045">
    <property type="entry name" value="WW domain"/>
    <property type="match status" value="1"/>
</dbReference>
<feature type="compositionally biased region" description="Acidic residues" evidence="12">
    <location>
        <begin position="4010"/>
        <end position="4021"/>
    </location>
</feature>
<feature type="compositionally biased region" description="Basic and acidic residues" evidence="12">
    <location>
        <begin position="430"/>
        <end position="526"/>
    </location>
</feature>
<gene>
    <name evidence="16" type="ORF">C0Q70_01601</name>
</gene>
<dbReference type="GO" id="GO:0140955">
    <property type="term" value="F:histone H3K36 trimethyltransferase activity"/>
    <property type="evidence" value="ECO:0007669"/>
    <property type="project" value="UniProtKB-EC"/>
</dbReference>
<feature type="domain" description="AWS" evidence="15">
    <location>
        <begin position="3040"/>
        <end position="3093"/>
    </location>
</feature>
<evidence type="ECO:0000256" key="10">
    <source>
        <dbReference type="ARBA" id="ARBA00023242"/>
    </source>
</evidence>
<dbReference type="SUPFAM" id="SSF82199">
    <property type="entry name" value="SET domain"/>
    <property type="match status" value="1"/>
</dbReference>
<evidence type="ECO:0000256" key="1">
    <source>
        <dbReference type="ARBA" id="ARBA00004123"/>
    </source>
</evidence>
<feature type="compositionally biased region" description="Basic and acidic residues" evidence="12">
    <location>
        <begin position="733"/>
        <end position="745"/>
    </location>
</feature>
<feature type="compositionally biased region" description="Polar residues" evidence="12">
    <location>
        <begin position="1579"/>
        <end position="1590"/>
    </location>
</feature>
<organism evidence="16 17">
    <name type="scientific">Pomacea canaliculata</name>
    <name type="common">Golden apple snail</name>
    <dbReference type="NCBI Taxonomy" id="400727"/>
    <lineage>
        <taxon>Eukaryota</taxon>
        <taxon>Metazoa</taxon>
        <taxon>Spiralia</taxon>
        <taxon>Lophotrochozoa</taxon>
        <taxon>Mollusca</taxon>
        <taxon>Gastropoda</taxon>
        <taxon>Caenogastropoda</taxon>
        <taxon>Architaenioglossa</taxon>
        <taxon>Ampullarioidea</taxon>
        <taxon>Ampullariidae</taxon>
        <taxon>Pomacea</taxon>
    </lineage>
</organism>
<dbReference type="PANTHER" id="PTHR46711:SF1">
    <property type="entry name" value="HISTONE-LYSINE N-METHYLTRANSFERASE SETD2"/>
    <property type="match status" value="1"/>
</dbReference>
<feature type="compositionally biased region" description="Polar residues" evidence="12">
    <location>
        <begin position="982"/>
        <end position="998"/>
    </location>
</feature>
<keyword evidence="9" id="KW-0804">Transcription</keyword>
<proteinExistence type="predicted"/>
<feature type="compositionally biased region" description="Polar residues" evidence="12">
    <location>
        <begin position="4000"/>
        <end position="4009"/>
    </location>
</feature>
<keyword evidence="17" id="KW-1185">Reference proteome</keyword>
<feature type="compositionally biased region" description="Basic and acidic residues" evidence="12">
    <location>
        <begin position="851"/>
        <end position="905"/>
    </location>
</feature>
<dbReference type="PROSITE" id="PS50020">
    <property type="entry name" value="WW_DOMAIN_2"/>
    <property type="match status" value="1"/>
</dbReference>
<dbReference type="GO" id="GO:0005694">
    <property type="term" value="C:chromosome"/>
    <property type="evidence" value="ECO:0007669"/>
    <property type="project" value="UniProtKB-SubCell"/>
</dbReference>
<evidence type="ECO:0000313" key="16">
    <source>
        <dbReference type="EMBL" id="PVD38976.1"/>
    </source>
</evidence>
<feature type="compositionally biased region" description="Polar residues" evidence="12">
    <location>
        <begin position="3578"/>
        <end position="3587"/>
    </location>
</feature>
<feature type="region of interest" description="Disordered" evidence="12">
    <location>
        <begin position="713"/>
        <end position="909"/>
    </location>
</feature>
<feature type="region of interest" description="Disordered" evidence="12">
    <location>
        <begin position="1929"/>
        <end position="1976"/>
    </location>
</feature>
<dbReference type="SMART" id="SM00456">
    <property type="entry name" value="WW"/>
    <property type="match status" value="1"/>
</dbReference>
<feature type="compositionally biased region" description="Basic residues" evidence="12">
    <location>
        <begin position="111"/>
        <end position="124"/>
    </location>
</feature>
<feature type="compositionally biased region" description="Basic and acidic residues" evidence="12">
    <location>
        <begin position="1056"/>
        <end position="1089"/>
    </location>
</feature>
<dbReference type="PANTHER" id="PTHR46711">
    <property type="entry name" value="HISTONE-LYSINE N-METHYLTRANSFERASE SETD2"/>
    <property type="match status" value="1"/>
</dbReference>
<dbReference type="InterPro" id="IPR046341">
    <property type="entry name" value="SET_dom_sf"/>
</dbReference>
<feature type="compositionally biased region" description="Basic and acidic residues" evidence="12">
    <location>
        <begin position="1935"/>
        <end position="1958"/>
    </location>
</feature>
<dbReference type="Gene3D" id="2.20.70.10">
    <property type="match status" value="1"/>
</dbReference>
<dbReference type="InterPro" id="IPR042294">
    <property type="entry name" value="SETD2_animal"/>
</dbReference>
<feature type="compositionally biased region" description="Pro residues" evidence="12">
    <location>
        <begin position="88"/>
        <end position="100"/>
    </location>
</feature>
<dbReference type="CDD" id="cd00201">
    <property type="entry name" value="WW"/>
    <property type="match status" value="1"/>
</dbReference>
<feature type="region of interest" description="Disordered" evidence="12">
    <location>
        <begin position="1644"/>
        <end position="1693"/>
    </location>
</feature>
<feature type="region of interest" description="Disordered" evidence="12">
    <location>
        <begin position="2886"/>
        <end position="2940"/>
    </location>
</feature>
<keyword evidence="7" id="KW-0949">S-adenosyl-L-methionine</keyword>
<feature type="compositionally biased region" description="Basic and acidic residues" evidence="12">
    <location>
        <begin position="3527"/>
        <end position="3537"/>
    </location>
</feature>
<feature type="compositionally biased region" description="Basic and acidic residues" evidence="12">
    <location>
        <begin position="3421"/>
        <end position="3430"/>
    </location>
</feature>
<feature type="region of interest" description="Disordered" evidence="12">
    <location>
        <begin position="4000"/>
        <end position="4021"/>
    </location>
</feature>
<keyword evidence="11" id="KW-0175">Coiled coil</keyword>
<feature type="compositionally biased region" description="Low complexity" evidence="12">
    <location>
        <begin position="3380"/>
        <end position="3418"/>
    </location>
</feature>
<feature type="compositionally biased region" description="Low complexity" evidence="12">
    <location>
        <begin position="3542"/>
        <end position="3558"/>
    </location>
</feature>
<evidence type="ECO:0000256" key="7">
    <source>
        <dbReference type="ARBA" id="ARBA00022691"/>
    </source>
</evidence>
<dbReference type="Pfam" id="PF08236">
    <property type="entry name" value="SRI"/>
    <property type="match status" value="1"/>
</dbReference>
<dbReference type="GO" id="GO:0032259">
    <property type="term" value="P:methylation"/>
    <property type="evidence" value="ECO:0007669"/>
    <property type="project" value="UniProtKB-KW"/>
</dbReference>
<dbReference type="InterPro" id="IPR003616">
    <property type="entry name" value="Post-SET_dom"/>
</dbReference>
<dbReference type="EMBL" id="PZQS01000001">
    <property type="protein sequence ID" value="PVD38976.1"/>
    <property type="molecule type" value="Genomic_DNA"/>
</dbReference>
<evidence type="ECO:0000256" key="5">
    <source>
        <dbReference type="ARBA" id="ARBA00022603"/>
    </source>
</evidence>
<evidence type="ECO:0000256" key="12">
    <source>
        <dbReference type="SAM" id="MobiDB-lite"/>
    </source>
</evidence>
<feature type="compositionally biased region" description="Basic and acidic residues" evidence="12">
    <location>
        <begin position="1098"/>
        <end position="1129"/>
    </location>
</feature>
<dbReference type="Gene3D" id="2.170.270.10">
    <property type="entry name" value="SET domain"/>
    <property type="match status" value="2"/>
</dbReference>
<evidence type="ECO:0000256" key="11">
    <source>
        <dbReference type="SAM" id="Coils"/>
    </source>
</evidence>
<feature type="region of interest" description="Disordered" evidence="12">
    <location>
        <begin position="84"/>
        <end position="132"/>
    </location>
</feature>
<feature type="region of interest" description="Disordered" evidence="12">
    <location>
        <begin position="3321"/>
        <end position="3343"/>
    </location>
</feature>
<comment type="subcellular location">
    <subcellularLocation>
        <location evidence="2">Chromosome</location>
    </subcellularLocation>
    <subcellularLocation>
        <location evidence="1">Nucleus</location>
    </subcellularLocation>
</comment>
<feature type="compositionally biased region" description="Basic and acidic residues" evidence="12">
    <location>
        <begin position="2379"/>
        <end position="2571"/>
    </location>
</feature>
<feature type="domain" description="WW" evidence="13">
    <location>
        <begin position="3973"/>
        <end position="4006"/>
    </location>
</feature>
<feature type="region of interest" description="Disordered" evidence="12">
    <location>
        <begin position="927"/>
        <end position="1204"/>
    </location>
</feature>
<sequence length="4147" mass="467827">MAEPVQRSRAVRPRKELHVAGSMFAVREYTAPADAYIRLIEDFTEILVVAVLQCIIVHKAEDDGLEDPLPKPEVKPENEFEFDLADVPLPPGAAPTPVPVPLWNADNAAGRSKKKKKKKKKKKNKDGSIKQGYEEEEMCEDPLFGYPPPLPPAPPPLPPPPCMPPPPLCVPPPPPCVPMLPPLTAFTFTSAASPPVAGFTGSSLVAGSSGPVSSHASPILPVVATSSTYSLSISSPGTPLINSSQEKQHSVEEAEETKDEPVSLAKQLLNKALGGVCGRGDRSSPSRDDEATNNSTSSPLAAGKLKFSLKPAGSATLQKVSFQIKTKKAAIKTADGDHEEEIVSSVPPSVTEPAVMPVRFKKSKPELFRPDLKVGEEMDIADLLMQEQMRIASQSLVAMQAAALLEKSRQAAAEKELARKRSPDVNMRSPESKTRKGEKKDRRSTRDDKREESRAFCERGRKDGREKAVSYDEPRDKKERQERSLGSEEEKQRSSKDNEKDEIILHSDEDKLQRQKDSMSRGKEQNEVMASKFDLQSEEGTHSPTHVTSAEKDNILDISALSLEIKENKVDCEERVIETLGKRLDLSLNTFSGNEESHFTDEMISVPAGEQKSHDVEVFSQEKLCMISLNKEVKEKYFPPTDQLAEKLVTPQYLQTSKILIKAPSSKELCEVKIDGACNQEKEELYTDKEKHNNVSLDQQIRNKADFYRSRTVGKEHDSEMFTTGESNSNQSEEEKTGADDKSHIESQSSVDSTKKDFGRRSESYKRVGSKERESAKTRNRSRSGSREKTLSRRQRMRQRSRSDSRDKDRTKKFGGRRESREREERRRRNRSRSDSREKERSSRRRKSRSNSHDKDKSKKKEERSFHPSRDRERDRAREKHKSEHIDFNIKESRELHIETRENRSKTGFAEIHSVLMTLGDNKQALKNEEGYLEESKAASADSEKNKSKNSSREDVDERKQKTESSSPDREVKKASKDRNSCKTSHQSIDSQSPSQSERFYRRELQLDSTVHSDKISKHQSRSPEGFPRRNRRRRSSSSDGNERPSGRFRSRSRSVSHERRLARQHRGSDNEEEFLRRRALDWSRDQAHLRYKRRKRSDSSEDEKASGRLHIEPETQKSVKVLSKDQEPPTKSQSSIKPDNEAIMEFDLADILLPGEIPAEQTQAKHAEEQKEGELLLDDQGEKDMDLDESFSDGSEPYFDLPRVDHIKSGDAEKMSFPVQKVTVKGHHEDGDDLKTQKPPEKIQFSLKTSGRCLKLKPRKPIEDLDDEDTRGKGARLFLPQELDRMEERLTVEVHQEKTHFGLNFNIAEEELLKTESDLKFPDSTNINDDADESTDISKIKMIDDNGTFVVKKNNGVDDVREHIYSVLSSESMCQDSSSSSVVEKDLEGHKTAEEEDKDDISQESFDCEDVKTGNSSPEKTKVRGRLFKYEPLWELDKKERKPPLHHPVIVPGTSGSPLNDITKPTLPVSLGLDYGSSSEGEDSESSPKKILLPKGTRQNRKDRSECGPENTSCHRSCAQTIAQTNSPNNGLPKLDTPEISCLGGDDEAGAVGFITNIQRLSEDDVESSLKGTVFRNEFQSNQETTRPQKSSERSPEIVSTEISLEINFQKRSCTSPGKTISQKTFDVSIEKPSTQRSLKTIEEKRISDESPEISLERAGSPKSCLSNRDRKSTRVRKSRFSDRSPPRSMEKTVDFVSKGLPSHSLQENQKSDFEVKENVVSLRSFRSSLSQENTLHCTGDEKFTGINKTSKFAEVFDGQQKVKVQGMADEWIEGQNTAKRLTDPLVKGEQLDNPSKLSGSHNVDRGRKMTAEADDVGQKFFLEEHENHASLKAEKVRTCASIEHSSENAGSQHFSSVTHSLPVELARSDFAKCQGYPEEIVQKLYLEPLDRKCLSPVKTAASSLSSIPIPKEKPKYINPCVFQDPEISTATEEPVKESGASKKETNESCEKTKDRSLAFPSVSENALSTDQEESDKAFRSVQLAVLIAQRNMESSDSQSTLIGDKTFAERGKMEQQRYSSSRQVVSGAAELTSLSHSSEVVSSAAESTTDIGGHKQHETVKNREAHSKTFSRQLIPEETVTSVKSSVHKNSEPVFDSRGSIVKAGKIQIIIGKKVASVSGHLTTESQKHDTEPEPVQGFPVQVITRKREDGPPSELIWPECRAVAAVEETGTDKERESSSLDTSSSEEESEKEEREDLHGSGDERIRSSFDSHRRESSSKYGFGDRRHHEFSNDDNRSRRRRDSGDDKERRRGSDERNRRQSDDDRRRRDRDREWVEGRQREREDEDRRKRDRERERERDRERRERERMREEEKRRRISHHQSSTERSYQRSYDKNRRRSQSPAWRRGRSREHSRERANSTERSYQRNHERRRSRSRSPEWRRARSRELSQERPSDRGRDKSQENRDRRDRRDSRERNRRESRDRGISDSGGERLRGWSRDRSSDFSQSRTRDDSCEKVCDDSVEKSNDYALQDHSRHRSHDYVRSRVRESSLDKTDYDSERMHSQERMADRSSNRGRDYNQDVPWKRGERILDDIDPRTSDYNNERLERSRDQSRSRSREREPRVSDQKWEIETKNSFSIVSTEVQAYSQSIGAVQPAVLTAPAPFYPPEPVYPVPQEGNIAGLLIKPNQGYEVYPKTYPDQQPAVWTAPPPTTIDISSLHVVQQHYQTLGYPADQSLALAHQYVAGDPAAQIAYTQTYTHSSSAYTLDPNQSTYPYVSGNPAYVPTYPTGVPPVEYGHDLSPAGNYAQLHHHAYSSETFSQGYPEGAVVPSTEFSYESVAEMEAHLQAEMHPDPREAALFGDLPSFRRPRNCKKPKVPLLPTPTHVLPKLQTDKKKETADDQSYKADSAISTVVSTEPDFATSSLAEPTFETSHLGEDVPVIIGSQSSTVRDAGDERIEKDNDEVVSSTNPSSNDSYDSANQFSGSESKPMKVKSRWRRSSEAEAVVEATSSCMLLESVSKQLVHEPRELVVQAAGKEIGGDQDFDSLPPPPPPQKRMRTDTMEQLQDKTATDAYPVFEVITENIHLTQRKKSKSMKRMVCDCTTSKSDRAMGIPGCGSDCLNRMLMIECGSRCPCLDYCTNKRFQKKQYSKTQAFNAGVGKGWGLQALEDLTENCDPNCETQKWTVNGELRVGFFTKKPVKAGEELTFDYQFEFYGEPQKCFCGAEKCRGFIGGQKISPVKKRKDKTAEKRKMELFEDEMLDEDIQHMCQLKEGMRNKKHVLEVCRLMVRAEKQEHRLAILQIIQDTTEMNCLSLFLGYHGLPLLWSWMMDIGSSDSEEDKLLKRQVLQVLSMLPISNKTILKESKIMPIVEKWAQLSQPPPPPPPEQEADSVCEPLPLPVPPNKPVISILACSKEYKEPKTGKKRVTFADEATSSDSDLSDTLKISSTSTNGDQSVDSSVSTSSLPTISESSANEDGKNDEKTEVVSSLEGDSLPSSATSLDPEDPKLKEVYSAESAMVTTEADKEKVEAPVTRRRSGRRSQTPLGEAKESEGRVLRSSKRKSRESEEGSEVVDSTSQRQELGKTEAKAESEGVLESAGSSAEADASSTSKESTIKAGEDLPRVPSADLHPSQENGDSLDSTAHPDSVAVSTDSQSVDSDISSNQVEAQDNQSAETEGVVSSMGTSGTYGVDESGDRCEGLAPSFEDTESSEDAMCGYKNIQFGQSSENEGKAASDIDPVEFESVDEITMLAVNLLHGWNELKELYKIPKKQRVEERKRTERELESVVFKEPEKREMDPYAKWKRKKAVKPRKKDLEEEELRKRNLVLVGPRMSKEERRQLFEAQVKAEDEMAEMQRQQQEAIQQHQQEAAFFLHQNPAFVSVLHGLAAGDPNLVGAHGQVLDPSLLYGAGVLTPEQQQAATAFAGLLNAPGMSGDAVTAAQQLLAHHNLYPLEQYQVSGVYPQPPAPTVFPDASVLQQQQQQLALHQLAIQQMVQRQQPFPAASDTQAVEEDDVPPPPSPPKSKELALPPNWKTARDGEGRLYYYHTVTRQTQWDPPSWESNSPEDMDFDLPDPELELDEKSKKKTTTTAAADTSSEVAKKIKDQFRRQMSQFVVLYLNPYRKPDCKVGRITSTEEFKHLARKLTHHVMAKELKHCRHVEDLEVNENVKAKAKDYVRKYMSRFGSLYKKTMSPQPDDMLL</sequence>
<feature type="compositionally biased region" description="Basic and acidic residues" evidence="12">
    <location>
        <begin position="1384"/>
        <end position="1394"/>
    </location>
</feature>
<feature type="region of interest" description="Disordered" evidence="12">
    <location>
        <begin position="3943"/>
        <end position="3981"/>
    </location>
</feature>
<dbReference type="PROSITE" id="PS50868">
    <property type="entry name" value="POST_SET"/>
    <property type="match status" value="1"/>
</dbReference>
<keyword evidence="5" id="KW-0489">Methyltransferase</keyword>
<feature type="region of interest" description="Disordered" evidence="12">
    <location>
        <begin position="2148"/>
        <end position="2571"/>
    </location>
</feature>
<protein>
    <recommendedName>
        <fullName evidence="3">[histone H3]-lysine(36) N-trimethyltransferase</fullName>
        <ecNumber evidence="3">2.1.1.359</ecNumber>
    </recommendedName>
</protein>
<feature type="region of interest" description="Disordered" evidence="12">
    <location>
        <begin position="1444"/>
        <end position="1515"/>
    </location>
</feature>
<dbReference type="GO" id="GO:0005634">
    <property type="term" value="C:nucleus"/>
    <property type="evidence" value="ECO:0007669"/>
    <property type="project" value="UniProtKB-SubCell"/>
</dbReference>
<feature type="region of interest" description="Disordered" evidence="12">
    <location>
        <begin position="229"/>
        <end position="262"/>
    </location>
</feature>
<feature type="compositionally biased region" description="Polar residues" evidence="12">
    <location>
        <begin position="3595"/>
        <end position="3621"/>
    </location>
</feature>
<feature type="compositionally biased region" description="Basic residues" evidence="12">
    <location>
        <begin position="2338"/>
        <end position="2352"/>
    </location>
</feature>
<keyword evidence="8" id="KW-0805">Transcription regulation</keyword>
<feature type="compositionally biased region" description="Basic and acidic residues" evidence="12">
    <location>
        <begin position="927"/>
        <end position="981"/>
    </location>
</feature>
<comment type="caution">
    <text evidence="16">The sequence shown here is derived from an EMBL/GenBank/DDBJ whole genome shotgun (WGS) entry which is preliminary data.</text>
</comment>
<dbReference type="Pfam" id="PF00856">
    <property type="entry name" value="SET"/>
    <property type="match status" value="1"/>
</dbReference>
<evidence type="ECO:0000313" key="17">
    <source>
        <dbReference type="Proteomes" id="UP000245119"/>
    </source>
</evidence>
<evidence type="ECO:0000256" key="6">
    <source>
        <dbReference type="ARBA" id="ARBA00022679"/>
    </source>
</evidence>
<dbReference type="InterPro" id="IPR001214">
    <property type="entry name" value="SET_dom"/>
</dbReference>
<dbReference type="GO" id="GO:0006355">
    <property type="term" value="P:regulation of DNA-templated transcription"/>
    <property type="evidence" value="ECO:0007669"/>
    <property type="project" value="InterPro"/>
</dbReference>
<feature type="region of interest" description="Disordered" evidence="12">
    <location>
        <begin position="274"/>
        <end position="303"/>
    </location>
</feature>
<feature type="compositionally biased region" description="Polar residues" evidence="12">
    <location>
        <begin position="2909"/>
        <end position="2931"/>
    </location>
</feature>
<dbReference type="SMART" id="SM00508">
    <property type="entry name" value="PostSET"/>
    <property type="match status" value="1"/>
</dbReference>
<keyword evidence="6" id="KW-0808">Transferase</keyword>
<feature type="compositionally biased region" description="Low complexity" evidence="12">
    <location>
        <begin position="1471"/>
        <end position="1480"/>
    </location>
</feature>
<reference evidence="16 17" key="1">
    <citation type="submission" date="2018-04" db="EMBL/GenBank/DDBJ databases">
        <title>The genome of golden apple snail Pomacea canaliculata provides insight into stress tolerance and invasive adaptation.</title>
        <authorList>
            <person name="Liu C."/>
            <person name="Liu B."/>
            <person name="Ren Y."/>
            <person name="Zhang Y."/>
            <person name="Wang H."/>
            <person name="Li S."/>
            <person name="Jiang F."/>
            <person name="Yin L."/>
            <person name="Zhang G."/>
            <person name="Qian W."/>
            <person name="Fan W."/>
        </authorList>
    </citation>
    <scope>NUCLEOTIDE SEQUENCE [LARGE SCALE GENOMIC DNA]</scope>
    <source>
        <strain evidence="16">SZHN2017</strain>
        <tissue evidence="16">Muscle</tissue>
    </source>
</reference>
<evidence type="ECO:0000259" key="15">
    <source>
        <dbReference type="PROSITE" id="PS51215"/>
    </source>
</evidence>
<feature type="compositionally biased region" description="Basic and acidic residues" evidence="12">
    <location>
        <begin position="753"/>
        <end position="777"/>
    </location>
</feature>
<dbReference type="PROSITE" id="PS01159">
    <property type="entry name" value="WW_DOMAIN_1"/>
    <property type="match status" value="1"/>
</dbReference>
<dbReference type="InterPro" id="IPR038190">
    <property type="entry name" value="SRI_sf"/>
</dbReference>
<dbReference type="STRING" id="400727.A0A2T7PZX2"/>
<keyword evidence="10" id="KW-0539">Nucleus</keyword>
<feature type="compositionally biased region" description="Basic and acidic residues" evidence="12">
    <location>
        <begin position="409"/>
        <end position="423"/>
    </location>
</feature>
<evidence type="ECO:0000256" key="4">
    <source>
        <dbReference type="ARBA" id="ARBA00022454"/>
    </source>
</evidence>
<dbReference type="InterPro" id="IPR006560">
    <property type="entry name" value="AWS_dom"/>
</dbReference>
<feature type="compositionally biased region" description="Basic and acidic residues" evidence="12">
    <location>
        <begin position="1681"/>
        <end position="1693"/>
    </location>
</feature>
<dbReference type="SMART" id="SM00570">
    <property type="entry name" value="AWS"/>
    <property type="match status" value="1"/>
</dbReference>
<evidence type="ECO:0000256" key="9">
    <source>
        <dbReference type="ARBA" id="ARBA00023163"/>
    </source>
</evidence>
<dbReference type="Proteomes" id="UP000245119">
    <property type="component" value="Linkage Group LG1"/>
</dbReference>
<feature type="compositionally biased region" description="Basic and acidic residues" evidence="12">
    <location>
        <begin position="279"/>
        <end position="290"/>
    </location>
</feature>
<dbReference type="PROSITE" id="PS51215">
    <property type="entry name" value="AWS"/>
    <property type="match status" value="1"/>
</dbReference>
<feature type="compositionally biased region" description="Basic and acidic residues" evidence="12">
    <location>
        <begin position="1164"/>
        <end position="1185"/>
    </location>
</feature>
<dbReference type="InterPro" id="IPR001202">
    <property type="entry name" value="WW_dom"/>
</dbReference>
<feature type="compositionally biased region" description="Basic and acidic residues" evidence="12">
    <location>
        <begin position="2054"/>
        <end position="2068"/>
    </location>
</feature>
<evidence type="ECO:0000256" key="3">
    <source>
        <dbReference type="ARBA" id="ARBA00012178"/>
    </source>
</evidence>
<dbReference type="Gene3D" id="1.10.1740.100">
    <property type="entry name" value="Set2, Rpb1 interacting domain"/>
    <property type="match status" value="1"/>
</dbReference>
<feature type="compositionally biased region" description="Basic and acidic residues" evidence="12">
    <location>
        <begin position="2353"/>
        <end position="2370"/>
    </location>
</feature>
<evidence type="ECO:0000256" key="2">
    <source>
        <dbReference type="ARBA" id="ARBA00004286"/>
    </source>
</evidence>
<feature type="compositionally biased region" description="Basic and acidic residues" evidence="12">
    <location>
        <begin position="801"/>
        <end position="841"/>
    </location>
</feature>
<dbReference type="Pfam" id="PF17907">
    <property type="entry name" value="AWS"/>
    <property type="match status" value="1"/>
</dbReference>
<feature type="compositionally biased region" description="Basic and acidic residues" evidence="12">
    <location>
        <begin position="999"/>
        <end position="1017"/>
    </location>
</feature>
<feature type="region of interest" description="Disordered" evidence="12">
    <location>
        <begin position="1376"/>
        <end position="1421"/>
    </location>
</feature>
<evidence type="ECO:0000259" key="14">
    <source>
        <dbReference type="PROSITE" id="PS50868"/>
    </source>
</evidence>
<evidence type="ECO:0000259" key="13">
    <source>
        <dbReference type="PROSITE" id="PS50020"/>
    </source>
</evidence>
<feature type="region of interest" description="Disordered" evidence="12">
    <location>
        <begin position="2048"/>
        <end position="2068"/>
    </location>
</feature>
<feature type="compositionally biased region" description="Basic and acidic residues" evidence="12">
    <location>
        <begin position="2194"/>
        <end position="2317"/>
    </location>
</feature>
<dbReference type="EC" id="2.1.1.359" evidence="3"/>